<proteinExistence type="predicted"/>
<dbReference type="OrthoDB" id="9776406at2"/>
<dbReference type="Proteomes" id="UP000285456">
    <property type="component" value="Unassembled WGS sequence"/>
</dbReference>
<dbReference type="Gene3D" id="3.30.460.10">
    <property type="entry name" value="Beta Polymerase, domain 2"/>
    <property type="match status" value="1"/>
</dbReference>
<protein>
    <submittedName>
        <fullName evidence="1">Aminoglycoside 6-adenylyltransferase</fullName>
    </submittedName>
</protein>
<dbReference type="EMBL" id="QWEH01000034">
    <property type="protein sequence ID" value="RHW29237.1"/>
    <property type="molecule type" value="Genomic_DNA"/>
</dbReference>
<organism evidence="1 2">
    <name type="scientific">Oceanobacillus profundus</name>
    <dbReference type="NCBI Taxonomy" id="372463"/>
    <lineage>
        <taxon>Bacteria</taxon>
        <taxon>Bacillati</taxon>
        <taxon>Bacillota</taxon>
        <taxon>Bacilli</taxon>
        <taxon>Bacillales</taxon>
        <taxon>Bacillaceae</taxon>
        <taxon>Oceanobacillus</taxon>
    </lineage>
</organism>
<dbReference type="Gene3D" id="1.20.120.330">
    <property type="entry name" value="Nucleotidyltransferases domain 2"/>
    <property type="match status" value="1"/>
</dbReference>
<keyword evidence="1" id="KW-0548">Nucleotidyltransferase</keyword>
<sequence>MRSKQEMMELILNVAKEDSRIRAAAMNGSRVNRNVPSDSFQDYDIVYLVSDMGSFINDPNWIDVFGDRIMMQTPENMTMFPPTLGGRFSYLMLFKDGNRIDLILAPIEEKEAYCREDGLTVILLDKDDSLPILSPPSDKGYWVKKPSAFLFADCCKEFRWVSTYIVKGLWRGEILYAFDHMTICRSMLMKMLEWKAGMETDFSLSIGKNGKYLKRYVDDETWTRLLKTFPSGSYEHAWRTLFTMTALFEEVAIEVAKHFGFTYSFEEAENVKAYLKHVQQLGPDA</sequence>
<name>A0A417Y9P3_9BACI</name>
<reference evidence="1 2" key="1">
    <citation type="journal article" date="2007" name="Int. J. Syst. Evol. Microbiol.">
        <title>Oceanobacillus profundus sp. nov., isolated from a deep-sea sediment core.</title>
        <authorList>
            <person name="Kim Y.G."/>
            <person name="Choi D.H."/>
            <person name="Hyun S."/>
            <person name="Cho B.C."/>
        </authorList>
    </citation>
    <scope>NUCLEOTIDE SEQUENCE [LARGE SCALE GENOMIC DNA]</scope>
    <source>
        <strain evidence="1 2">DSM 18246</strain>
    </source>
</reference>
<dbReference type="InterPro" id="IPR043519">
    <property type="entry name" value="NT_sf"/>
</dbReference>
<dbReference type="SUPFAM" id="SSF81631">
    <property type="entry name" value="PAP/OAS1 substrate-binding domain"/>
    <property type="match status" value="1"/>
</dbReference>
<dbReference type="SUPFAM" id="SSF81301">
    <property type="entry name" value="Nucleotidyltransferase"/>
    <property type="match status" value="1"/>
</dbReference>
<dbReference type="RefSeq" id="WP_118890487.1">
    <property type="nucleotide sequence ID" value="NZ_PHUT01000014.1"/>
</dbReference>
<dbReference type="PIRSF" id="PIRSF000812">
    <property type="entry name" value="AAD"/>
    <property type="match status" value="1"/>
</dbReference>
<dbReference type="Pfam" id="PF04439">
    <property type="entry name" value="Adenyl_transf"/>
    <property type="match status" value="1"/>
</dbReference>
<gene>
    <name evidence="1" type="primary">ant(6)</name>
    <name evidence="1" type="ORF">D1B32_23200</name>
</gene>
<evidence type="ECO:0000313" key="2">
    <source>
        <dbReference type="Proteomes" id="UP000285456"/>
    </source>
</evidence>
<dbReference type="AlphaFoldDB" id="A0A417Y9P3"/>
<evidence type="ECO:0000313" key="1">
    <source>
        <dbReference type="EMBL" id="RHW29237.1"/>
    </source>
</evidence>
<keyword evidence="1" id="KW-0808">Transferase</keyword>
<dbReference type="InterPro" id="IPR007530">
    <property type="entry name" value="Aminoglycoside_adenylylTfrase"/>
</dbReference>
<comment type="caution">
    <text evidence="1">The sequence shown here is derived from an EMBL/GenBank/DDBJ whole genome shotgun (WGS) entry which is preliminary data.</text>
</comment>
<accession>A0A417Y9P3</accession>
<keyword evidence="2" id="KW-1185">Reference proteome</keyword>
<dbReference type="GO" id="GO:0016779">
    <property type="term" value="F:nucleotidyltransferase activity"/>
    <property type="evidence" value="ECO:0007669"/>
    <property type="project" value="UniProtKB-KW"/>
</dbReference>